<dbReference type="InterPro" id="IPR000572">
    <property type="entry name" value="OxRdtase_Mopterin-bd_dom"/>
</dbReference>
<dbReference type="PANTHER" id="PTHR43032">
    <property type="entry name" value="PROTEIN-METHIONINE-SULFOXIDE REDUCTASE"/>
    <property type="match status" value="1"/>
</dbReference>
<dbReference type="AlphaFoldDB" id="A0A6J7GKJ2"/>
<accession>A0A6J7GKJ2</accession>
<feature type="transmembrane region" description="Helical" evidence="1">
    <location>
        <begin position="24"/>
        <end position="43"/>
    </location>
</feature>
<evidence type="ECO:0000313" key="3">
    <source>
        <dbReference type="EMBL" id="CAB4905395.1"/>
    </source>
</evidence>
<protein>
    <submittedName>
        <fullName evidence="3">Unannotated protein</fullName>
    </submittedName>
</protein>
<gene>
    <name evidence="3" type="ORF">UFOPK3610_00384</name>
</gene>
<dbReference type="EMBL" id="CAFBMR010000008">
    <property type="protein sequence ID" value="CAB4905395.1"/>
    <property type="molecule type" value="Genomic_DNA"/>
</dbReference>
<reference evidence="3" key="1">
    <citation type="submission" date="2020-05" db="EMBL/GenBank/DDBJ databases">
        <authorList>
            <person name="Chiriac C."/>
            <person name="Salcher M."/>
            <person name="Ghai R."/>
            <person name="Kavagutti S V."/>
        </authorList>
    </citation>
    <scope>NUCLEOTIDE SEQUENCE</scope>
</reference>
<organism evidence="3">
    <name type="scientific">freshwater metagenome</name>
    <dbReference type="NCBI Taxonomy" id="449393"/>
    <lineage>
        <taxon>unclassified sequences</taxon>
        <taxon>metagenomes</taxon>
        <taxon>ecological metagenomes</taxon>
    </lineage>
</organism>
<keyword evidence="1" id="KW-1133">Transmembrane helix</keyword>
<dbReference type="Gene3D" id="3.90.420.10">
    <property type="entry name" value="Oxidoreductase, molybdopterin-binding domain"/>
    <property type="match status" value="1"/>
</dbReference>
<keyword evidence="1" id="KW-0812">Transmembrane</keyword>
<evidence type="ECO:0000256" key="1">
    <source>
        <dbReference type="SAM" id="Phobius"/>
    </source>
</evidence>
<name>A0A6J7GKJ2_9ZZZZ</name>
<dbReference type="InterPro" id="IPR036374">
    <property type="entry name" value="OxRdtase_Mopterin-bd_sf"/>
</dbReference>
<evidence type="ECO:0000259" key="2">
    <source>
        <dbReference type="Pfam" id="PF00174"/>
    </source>
</evidence>
<sequence>MTDWPEADEETPWRSDERRFSRRSLLGVGLSVVAAGGLGAVVWQATKSQSPKATPQPLGTAWNDLNIPPPGPADEFQYYTVVEPVPVVAAADWTMTVGGLVGSASTLSMKDLRQLPQTGLTRDFQCVTGWRVSQVPWSGVLVRDLLREVKADSAAGALRITSFDGVYDESLTIDQAKRDDVLIATSMYGKPVSHERGGPVRLIVAPMYGYKSLKWLGGVEVQAEVTPGYWEKRGYDVDAWVGQSNGRTDEPT</sequence>
<dbReference type="Pfam" id="PF00174">
    <property type="entry name" value="Oxidored_molyb"/>
    <property type="match status" value="1"/>
</dbReference>
<keyword evidence="1" id="KW-0472">Membrane</keyword>
<proteinExistence type="predicted"/>
<feature type="domain" description="Oxidoreductase molybdopterin-binding" evidence="2">
    <location>
        <begin position="84"/>
        <end position="230"/>
    </location>
</feature>
<dbReference type="SUPFAM" id="SSF56524">
    <property type="entry name" value="Oxidoreductase molybdopterin-binding domain"/>
    <property type="match status" value="1"/>
</dbReference>